<dbReference type="Pfam" id="PF00216">
    <property type="entry name" value="Bac_DNA_binding"/>
    <property type="match status" value="1"/>
</dbReference>
<dbReference type="PRINTS" id="PR01727">
    <property type="entry name" value="DNABINDINGHU"/>
</dbReference>
<organism evidence="5 6">
    <name type="scientific">Candidatus Gottesmanbacteria bacterium CG_4_10_14_0_8_um_filter_37_24</name>
    <dbReference type="NCBI Taxonomy" id="1974574"/>
    <lineage>
        <taxon>Bacteria</taxon>
        <taxon>Candidatus Gottesmaniibacteriota</taxon>
    </lineage>
</organism>
<dbReference type="GO" id="GO:0005829">
    <property type="term" value="C:cytosol"/>
    <property type="evidence" value="ECO:0007669"/>
    <property type="project" value="TreeGrafter"/>
</dbReference>
<evidence type="ECO:0000313" key="6">
    <source>
        <dbReference type="Proteomes" id="UP000231069"/>
    </source>
</evidence>
<dbReference type="SUPFAM" id="SSF47729">
    <property type="entry name" value="IHF-like DNA-binding proteins"/>
    <property type="match status" value="1"/>
</dbReference>
<dbReference type="SMART" id="SM00411">
    <property type="entry name" value="BHL"/>
    <property type="match status" value="1"/>
</dbReference>
<feature type="region of interest" description="Disordered" evidence="4">
    <location>
        <begin position="56"/>
        <end position="77"/>
    </location>
</feature>
<dbReference type="GO" id="GO:0030527">
    <property type="term" value="F:structural constituent of chromatin"/>
    <property type="evidence" value="ECO:0007669"/>
    <property type="project" value="InterPro"/>
</dbReference>
<dbReference type="InterPro" id="IPR000119">
    <property type="entry name" value="Hist_DNA-bd"/>
</dbReference>
<dbReference type="PROSITE" id="PS00045">
    <property type="entry name" value="HISTONE_LIKE"/>
    <property type="match status" value="1"/>
</dbReference>
<evidence type="ECO:0000256" key="3">
    <source>
        <dbReference type="RuleBase" id="RU003939"/>
    </source>
</evidence>
<evidence type="ECO:0000256" key="4">
    <source>
        <dbReference type="SAM" id="MobiDB-lite"/>
    </source>
</evidence>
<dbReference type="EMBL" id="PFMK01000042">
    <property type="protein sequence ID" value="PIZ02895.1"/>
    <property type="molecule type" value="Genomic_DNA"/>
</dbReference>
<name>A0A2M7RS54_9BACT</name>
<protein>
    <submittedName>
        <fullName evidence="5">DNA-binding protein</fullName>
    </submittedName>
</protein>
<evidence type="ECO:0000256" key="2">
    <source>
        <dbReference type="ARBA" id="ARBA00023125"/>
    </source>
</evidence>
<keyword evidence="1" id="KW-0226">DNA condensation</keyword>
<proteinExistence type="inferred from homology"/>
<dbReference type="InterPro" id="IPR010992">
    <property type="entry name" value="IHF-like_DNA-bd_dom_sf"/>
</dbReference>
<dbReference type="AlphaFoldDB" id="A0A2M7RS54"/>
<comment type="caution">
    <text evidence="5">The sequence shown here is derived from an EMBL/GenBank/DDBJ whole genome shotgun (WGS) entry which is preliminary data.</text>
</comment>
<dbReference type="Proteomes" id="UP000231069">
    <property type="component" value="Unassembled WGS sequence"/>
</dbReference>
<dbReference type="InterPro" id="IPR020816">
    <property type="entry name" value="Histone-like_DNA-bd_CS"/>
</dbReference>
<evidence type="ECO:0000313" key="5">
    <source>
        <dbReference type="EMBL" id="PIZ02895.1"/>
    </source>
</evidence>
<dbReference type="CDD" id="cd13831">
    <property type="entry name" value="HU"/>
    <property type="match status" value="1"/>
</dbReference>
<gene>
    <name evidence="5" type="ORF">COY59_02435</name>
</gene>
<sequence length="90" mass="9543">MTKADLVNYVAKKANLTAKAAKESVNAVFGAISENLKKGDKVVVTGFGTFMVRSRAARKGRNPQTGAPINIPARKTPGFTAGKALKKVIR</sequence>
<keyword evidence="2 5" id="KW-0238">DNA-binding</keyword>
<dbReference type="PANTHER" id="PTHR33175">
    <property type="entry name" value="DNA-BINDING PROTEIN HU"/>
    <property type="match status" value="1"/>
</dbReference>
<dbReference type="PANTHER" id="PTHR33175:SF3">
    <property type="entry name" value="DNA-BINDING PROTEIN HU-BETA"/>
    <property type="match status" value="1"/>
</dbReference>
<dbReference type="Gene3D" id="4.10.520.10">
    <property type="entry name" value="IHF-like DNA-binding proteins"/>
    <property type="match status" value="1"/>
</dbReference>
<dbReference type="GO" id="GO:0003677">
    <property type="term" value="F:DNA binding"/>
    <property type="evidence" value="ECO:0007669"/>
    <property type="project" value="UniProtKB-KW"/>
</dbReference>
<dbReference type="GO" id="GO:0030261">
    <property type="term" value="P:chromosome condensation"/>
    <property type="evidence" value="ECO:0007669"/>
    <property type="project" value="UniProtKB-KW"/>
</dbReference>
<comment type="similarity">
    <text evidence="3">Belongs to the bacterial histone-like protein family.</text>
</comment>
<reference evidence="6" key="1">
    <citation type="submission" date="2017-09" db="EMBL/GenBank/DDBJ databases">
        <title>Depth-based differentiation of microbial function through sediment-hosted aquifers and enrichment of novel symbionts in the deep terrestrial subsurface.</title>
        <authorList>
            <person name="Probst A.J."/>
            <person name="Ladd B."/>
            <person name="Jarett J.K."/>
            <person name="Geller-Mcgrath D.E."/>
            <person name="Sieber C.M.K."/>
            <person name="Emerson J.B."/>
            <person name="Anantharaman K."/>
            <person name="Thomas B.C."/>
            <person name="Malmstrom R."/>
            <person name="Stieglmeier M."/>
            <person name="Klingl A."/>
            <person name="Woyke T."/>
            <person name="Ryan C.M."/>
            <person name="Banfield J.F."/>
        </authorList>
    </citation>
    <scope>NUCLEOTIDE SEQUENCE [LARGE SCALE GENOMIC DNA]</scope>
</reference>
<accession>A0A2M7RS54</accession>
<evidence type="ECO:0000256" key="1">
    <source>
        <dbReference type="ARBA" id="ARBA00023067"/>
    </source>
</evidence>